<dbReference type="InterPro" id="IPR012312">
    <property type="entry name" value="Hemerythrin-like"/>
</dbReference>
<dbReference type="EMBL" id="KV878213">
    <property type="protein sequence ID" value="OJJ34508.1"/>
    <property type="molecule type" value="Genomic_DNA"/>
</dbReference>
<dbReference type="PANTHER" id="PTHR38048:SF1">
    <property type="entry name" value="HEMERYTHRIN-LIKE DOMAIN-CONTAINING PROTEIN"/>
    <property type="match status" value="1"/>
</dbReference>
<protein>
    <recommendedName>
        <fullName evidence="1">Hemerythrin-like domain-containing protein</fullName>
    </recommendedName>
</protein>
<evidence type="ECO:0000313" key="3">
    <source>
        <dbReference type="Proteomes" id="UP000184383"/>
    </source>
</evidence>
<dbReference type="GeneID" id="63751640"/>
<feature type="domain" description="Hemerythrin-like" evidence="1">
    <location>
        <begin position="1"/>
        <end position="79"/>
    </location>
</feature>
<dbReference type="Gene3D" id="1.20.120.520">
    <property type="entry name" value="nmb1532 protein domain like"/>
    <property type="match status" value="1"/>
</dbReference>
<dbReference type="Pfam" id="PF01814">
    <property type="entry name" value="Hemerythrin"/>
    <property type="match status" value="1"/>
</dbReference>
<evidence type="ECO:0000259" key="1">
    <source>
        <dbReference type="Pfam" id="PF01814"/>
    </source>
</evidence>
<name>A0A1L9RI21_ASPWE</name>
<dbReference type="PANTHER" id="PTHR38048">
    <property type="entry name" value="EXPRESSED PROTEIN"/>
    <property type="match status" value="1"/>
</dbReference>
<dbReference type="STRING" id="1073089.A0A1L9RI21"/>
<dbReference type="CDD" id="cd12108">
    <property type="entry name" value="Hr-like"/>
    <property type="match status" value="1"/>
</dbReference>
<dbReference type="RefSeq" id="XP_040688184.1">
    <property type="nucleotide sequence ID" value="XM_040835792.1"/>
</dbReference>
<dbReference type="OrthoDB" id="10044044at2759"/>
<organism evidence="2 3">
    <name type="scientific">Aspergillus wentii DTO 134E9</name>
    <dbReference type="NCBI Taxonomy" id="1073089"/>
    <lineage>
        <taxon>Eukaryota</taxon>
        <taxon>Fungi</taxon>
        <taxon>Dikarya</taxon>
        <taxon>Ascomycota</taxon>
        <taxon>Pezizomycotina</taxon>
        <taxon>Eurotiomycetes</taxon>
        <taxon>Eurotiomycetidae</taxon>
        <taxon>Eurotiales</taxon>
        <taxon>Aspergillaceae</taxon>
        <taxon>Aspergillus</taxon>
        <taxon>Aspergillus subgen. Cremei</taxon>
    </lineage>
</organism>
<keyword evidence="3" id="KW-1185">Reference proteome</keyword>
<dbReference type="AlphaFoldDB" id="A0A1L9RI21"/>
<gene>
    <name evidence="2" type="ORF">ASPWEDRAFT_42508</name>
</gene>
<dbReference type="Proteomes" id="UP000184383">
    <property type="component" value="Unassembled WGS sequence"/>
</dbReference>
<proteinExistence type="predicted"/>
<evidence type="ECO:0000313" key="2">
    <source>
        <dbReference type="EMBL" id="OJJ34508.1"/>
    </source>
</evidence>
<accession>A0A1L9RI21</accession>
<dbReference type="VEuPathDB" id="FungiDB:ASPWEDRAFT_42508"/>
<sequence length="101" mass="12056">MHHNIEERHIFPVLAKKMPEFKKELDLLKQHKQIHAGLDKFEAYLSDCRLGRADLERGEVKRLMDGFGEVLWAHLDDEVRTLGAENMRRYWTLEEMPRLPM</sequence>
<reference evidence="3" key="1">
    <citation type="journal article" date="2017" name="Genome Biol.">
        <title>Comparative genomics reveals high biological diversity and specific adaptations in the industrially and medically important fungal genus Aspergillus.</title>
        <authorList>
            <person name="de Vries R.P."/>
            <person name="Riley R."/>
            <person name="Wiebenga A."/>
            <person name="Aguilar-Osorio G."/>
            <person name="Amillis S."/>
            <person name="Uchima C.A."/>
            <person name="Anderluh G."/>
            <person name="Asadollahi M."/>
            <person name="Askin M."/>
            <person name="Barry K."/>
            <person name="Battaglia E."/>
            <person name="Bayram O."/>
            <person name="Benocci T."/>
            <person name="Braus-Stromeyer S.A."/>
            <person name="Caldana C."/>
            <person name="Canovas D."/>
            <person name="Cerqueira G.C."/>
            <person name="Chen F."/>
            <person name="Chen W."/>
            <person name="Choi C."/>
            <person name="Clum A."/>
            <person name="Dos Santos R.A."/>
            <person name="Damasio A.R."/>
            <person name="Diallinas G."/>
            <person name="Emri T."/>
            <person name="Fekete E."/>
            <person name="Flipphi M."/>
            <person name="Freyberg S."/>
            <person name="Gallo A."/>
            <person name="Gournas C."/>
            <person name="Habgood R."/>
            <person name="Hainaut M."/>
            <person name="Harispe M.L."/>
            <person name="Henrissat B."/>
            <person name="Hilden K.S."/>
            <person name="Hope R."/>
            <person name="Hossain A."/>
            <person name="Karabika E."/>
            <person name="Karaffa L."/>
            <person name="Karanyi Z."/>
            <person name="Krasevec N."/>
            <person name="Kuo A."/>
            <person name="Kusch H."/>
            <person name="LaButti K."/>
            <person name="Lagendijk E.L."/>
            <person name="Lapidus A."/>
            <person name="Levasseur A."/>
            <person name="Lindquist E."/>
            <person name="Lipzen A."/>
            <person name="Logrieco A.F."/>
            <person name="MacCabe A."/>
            <person name="Maekelae M.R."/>
            <person name="Malavazi I."/>
            <person name="Melin P."/>
            <person name="Meyer V."/>
            <person name="Mielnichuk N."/>
            <person name="Miskei M."/>
            <person name="Molnar A.P."/>
            <person name="Mule G."/>
            <person name="Ngan C.Y."/>
            <person name="Orejas M."/>
            <person name="Orosz E."/>
            <person name="Ouedraogo J.P."/>
            <person name="Overkamp K.M."/>
            <person name="Park H.-S."/>
            <person name="Perrone G."/>
            <person name="Piumi F."/>
            <person name="Punt P.J."/>
            <person name="Ram A.F."/>
            <person name="Ramon A."/>
            <person name="Rauscher S."/>
            <person name="Record E."/>
            <person name="Riano-Pachon D.M."/>
            <person name="Robert V."/>
            <person name="Roehrig J."/>
            <person name="Ruller R."/>
            <person name="Salamov A."/>
            <person name="Salih N.S."/>
            <person name="Samson R.A."/>
            <person name="Sandor E."/>
            <person name="Sanguinetti M."/>
            <person name="Schuetze T."/>
            <person name="Sepcic K."/>
            <person name="Shelest E."/>
            <person name="Sherlock G."/>
            <person name="Sophianopoulou V."/>
            <person name="Squina F.M."/>
            <person name="Sun H."/>
            <person name="Susca A."/>
            <person name="Todd R.B."/>
            <person name="Tsang A."/>
            <person name="Unkles S.E."/>
            <person name="van de Wiele N."/>
            <person name="van Rossen-Uffink D."/>
            <person name="Oliveira J.V."/>
            <person name="Vesth T.C."/>
            <person name="Visser J."/>
            <person name="Yu J.-H."/>
            <person name="Zhou M."/>
            <person name="Andersen M.R."/>
            <person name="Archer D.B."/>
            <person name="Baker S.E."/>
            <person name="Benoit I."/>
            <person name="Brakhage A.A."/>
            <person name="Braus G.H."/>
            <person name="Fischer R."/>
            <person name="Frisvad J.C."/>
            <person name="Goldman G.H."/>
            <person name="Houbraken J."/>
            <person name="Oakley B."/>
            <person name="Pocsi I."/>
            <person name="Scazzocchio C."/>
            <person name="Seiboth B."/>
            <person name="vanKuyk P.A."/>
            <person name="Wortman J."/>
            <person name="Dyer P.S."/>
            <person name="Grigoriev I.V."/>
        </authorList>
    </citation>
    <scope>NUCLEOTIDE SEQUENCE [LARGE SCALE GENOMIC DNA]</scope>
    <source>
        <strain evidence="3">DTO 134E9</strain>
    </source>
</reference>
<dbReference type="InterPro" id="IPR053206">
    <property type="entry name" value="Dimeric_xanthone_biosynth"/>
</dbReference>